<comment type="caution">
    <text evidence="3">The sequence shown here is derived from an EMBL/GenBank/DDBJ whole genome shotgun (WGS) entry which is preliminary data.</text>
</comment>
<comment type="similarity">
    <text evidence="1">Belongs to the DinB family.</text>
</comment>
<dbReference type="Pfam" id="PF05163">
    <property type="entry name" value="DinB"/>
    <property type="match status" value="1"/>
</dbReference>
<evidence type="ECO:0000256" key="2">
    <source>
        <dbReference type="ARBA" id="ARBA00022723"/>
    </source>
</evidence>
<dbReference type="EMBL" id="JBHTIA010000003">
    <property type="protein sequence ID" value="MFD0764861.1"/>
    <property type="molecule type" value="Genomic_DNA"/>
</dbReference>
<dbReference type="SUPFAM" id="SSF109854">
    <property type="entry name" value="DinB/YfiT-like putative metalloenzymes"/>
    <property type="match status" value="1"/>
</dbReference>
<evidence type="ECO:0000313" key="3">
    <source>
        <dbReference type="EMBL" id="MFD0764861.1"/>
    </source>
</evidence>
<dbReference type="Gene3D" id="1.20.120.450">
    <property type="entry name" value="dinb family like domain"/>
    <property type="match status" value="1"/>
</dbReference>
<sequence>MKSHFIRLLNYDHFANTQMVQLMVEQGATGKPAELMAHLLAAQQIWLKRLQSLPAPLAPLWPDANANELMPVVNANYKALLAYFENLQPADFDRVIAYKNSVGYFETIVSDIITHLINHGTHHRAQIGTLLKLQGATLPPLDYVLYLRNLNETA</sequence>
<reference evidence="4" key="1">
    <citation type="journal article" date="2019" name="Int. J. Syst. Evol. Microbiol.">
        <title>The Global Catalogue of Microorganisms (GCM) 10K type strain sequencing project: providing services to taxonomists for standard genome sequencing and annotation.</title>
        <authorList>
            <consortium name="The Broad Institute Genomics Platform"/>
            <consortium name="The Broad Institute Genome Sequencing Center for Infectious Disease"/>
            <person name="Wu L."/>
            <person name="Ma J."/>
        </authorList>
    </citation>
    <scope>NUCLEOTIDE SEQUENCE [LARGE SCALE GENOMIC DNA]</scope>
    <source>
        <strain evidence="4">CCUG 60742</strain>
    </source>
</reference>
<accession>A0ABW2ZF86</accession>
<organism evidence="3 4">
    <name type="scientific">Mucilaginibacter lutimaris</name>
    <dbReference type="NCBI Taxonomy" id="931629"/>
    <lineage>
        <taxon>Bacteria</taxon>
        <taxon>Pseudomonadati</taxon>
        <taxon>Bacteroidota</taxon>
        <taxon>Sphingobacteriia</taxon>
        <taxon>Sphingobacteriales</taxon>
        <taxon>Sphingobacteriaceae</taxon>
        <taxon>Mucilaginibacter</taxon>
    </lineage>
</organism>
<gene>
    <name evidence="3" type="ORF">ACFQZI_08345</name>
</gene>
<dbReference type="RefSeq" id="WP_377141001.1">
    <property type="nucleotide sequence ID" value="NZ_JBHTIA010000003.1"/>
</dbReference>
<dbReference type="PANTHER" id="PTHR37302:SF1">
    <property type="entry name" value="PROTEIN DINB"/>
    <property type="match status" value="1"/>
</dbReference>
<dbReference type="InterPro" id="IPR034660">
    <property type="entry name" value="DinB/YfiT-like"/>
</dbReference>
<dbReference type="PANTHER" id="PTHR37302">
    <property type="entry name" value="SLR1116 PROTEIN"/>
    <property type="match status" value="1"/>
</dbReference>
<dbReference type="InterPro" id="IPR007837">
    <property type="entry name" value="DinB"/>
</dbReference>
<keyword evidence="4" id="KW-1185">Reference proteome</keyword>
<dbReference type="Proteomes" id="UP001597073">
    <property type="component" value="Unassembled WGS sequence"/>
</dbReference>
<name>A0ABW2ZF86_9SPHI</name>
<evidence type="ECO:0000256" key="1">
    <source>
        <dbReference type="ARBA" id="ARBA00008635"/>
    </source>
</evidence>
<evidence type="ECO:0000313" key="4">
    <source>
        <dbReference type="Proteomes" id="UP001597073"/>
    </source>
</evidence>
<protein>
    <submittedName>
        <fullName evidence="3">DinB family protein</fullName>
    </submittedName>
</protein>
<keyword evidence="2" id="KW-0479">Metal-binding</keyword>
<proteinExistence type="inferred from homology"/>